<dbReference type="PROSITE" id="PS00622">
    <property type="entry name" value="HTH_LUXR_1"/>
    <property type="match status" value="1"/>
</dbReference>
<dbReference type="GO" id="GO:0006355">
    <property type="term" value="P:regulation of DNA-templated transcription"/>
    <property type="evidence" value="ECO:0007669"/>
    <property type="project" value="InterPro"/>
</dbReference>
<dbReference type="PANTHER" id="PTHR44688:SF16">
    <property type="entry name" value="DNA-BINDING TRANSCRIPTIONAL ACTIVATOR DEVR_DOSR"/>
    <property type="match status" value="1"/>
</dbReference>
<evidence type="ECO:0000256" key="1">
    <source>
        <dbReference type="ARBA" id="ARBA00023015"/>
    </source>
</evidence>
<dbReference type="SMART" id="SM00421">
    <property type="entry name" value="HTH_LUXR"/>
    <property type="match status" value="1"/>
</dbReference>
<dbReference type="PROSITE" id="PS50043">
    <property type="entry name" value="HTH_LUXR_2"/>
    <property type="match status" value="1"/>
</dbReference>
<name>A0A942TPQ0_9BACI</name>
<evidence type="ECO:0000313" key="6">
    <source>
        <dbReference type="Proteomes" id="UP000682713"/>
    </source>
</evidence>
<proteinExistence type="predicted"/>
<dbReference type="CDD" id="cd06170">
    <property type="entry name" value="LuxR_C_like"/>
    <property type="match status" value="1"/>
</dbReference>
<sequence>MSMVDIVEESNRVHECLNQYAKNYKPANRLLKRKQKNELPNLLILDLNSYVDLHRAVPLYLDQNIIVAVWISDEDIQYLPELLSMELHGYFYKDMKKSEVIYAVKCIMKGMHYIHPRLLSVLLESNECIKKMKPKRPIGLLTKREWDVLELIAKGYSNCAISLQLNIASKTVKSHVLSVLKKLKVDNRTNAATLAIKNNWFYL</sequence>
<evidence type="ECO:0000256" key="3">
    <source>
        <dbReference type="ARBA" id="ARBA00023163"/>
    </source>
</evidence>
<keyword evidence="2" id="KW-0238">DNA-binding</keyword>
<dbReference type="PANTHER" id="PTHR44688">
    <property type="entry name" value="DNA-BINDING TRANSCRIPTIONAL ACTIVATOR DEVR_DOSR"/>
    <property type="match status" value="1"/>
</dbReference>
<dbReference type="EMBL" id="JAGYPJ010000001">
    <property type="protein sequence ID" value="MBS4200611.1"/>
    <property type="molecule type" value="Genomic_DNA"/>
</dbReference>
<protein>
    <submittedName>
        <fullName evidence="5">Response regulator transcription factor</fullName>
    </submittedName>
</protein>
<organism evidence="5 6">
    <name type="scientific">Lederbergia citrisecunda</name>
    <dbReference type="NCBI Taxonomy" id="2833583"/>
    <lineage>
        <taxon>Bacteria</taxon>
        <taxon>Bacillati</taxon>
        <taxon>Bacillota</taxon>
        <taxon>Bacilli</taxon>
        <taxon>Bacillales</taxon>
        <taxon>Bacillaceae</taxon>
        <taxon>Lederbergia</taxon>
    </lineage>
</organism>
<evidence type="ECO:0000259" key="4">
    <source>
        <dbReference type="PROSITE" id="PS50043"/>
    </source>
</evidence>
<dbReference type="RefSeq" id="WP_213111172.1">
    <property type="nucleotide sequence ID" value="NZ_JAGYPJ010000001.1"/>
</dbReference>
<dbReference type="GO" id="GO:0003677">
    <property type="term" value="F:DNA binding"/>
    <property type="evidence" value="ECO:0007669"/>
    <property type="project" value="UniProtKB-KW"/>
</dbReference>
<dbReference type="InterPro" id="IPR016032">
    <property type="entry name" value="Sig_transdc_resp-reg_C-effctor"/>
</dbReference>
<feature type="domain" description="HTH luxR-type" evidence="4">
    <location>
        <begin position="134"/>
        <end position="199"/>
    </location>
</feature>
<reference evidence="5 6" key="1">
    <citation type="submission" date="2021-05" db="EMBL/GenBank/DDBJ databases">
        <title>Novel Bacillus species.</title>
        <authorList>
            <person name="Liu G."/>
        </authorList>
    </citation>
    <scope>NUCLEOTIDE SEQUENCE [LARGE SCALE GENOMIC DNA]</scope>
    <source>
        <strain evidence="5 6">FJAT-49732</strain>
    </source>
</reference>
<dbReference type="PRINTS" id="PR00038">
    <property type="entry name" value="HTHLUXR"/>
</dbReference>
<dbReference type="InterPro" id="IPR036388">
    <property type="entry name" value="WH-like_DNA-bd_sf"/>
</dbReference>
<dbReference type="Gene3D" id="1.10.10.10">
    <property type="entry name" value="Winged helix-like DNA-binding domain superfamily/Winged helix DNA-binding domain"/>
    <property type="match status" value="1"/>
</dbReference>
<dbReference type="Proteomes" id="UP000682713">
    <property type="component" value="Unassembled WGS sequence"/>
</dbReference>
<dbReference type="InterPro" id="IPR000792">
    <property type="entry name" value="Tscrpt_reg_LuxR_C"/>
</dbReference>
<dbReference type="Pfam" id="PF00196">
    <property type="entry name" value="GerE"/>
    <property type="match status" value="1"/>
</dbReference>
<comment type="caution">
    <text evidence="5">The sequence shown here is derived from an EMBL/GenBank/DDBJ whole genome shotgun (WGS) entry which is preliminary data.</text>
</comment>
<dbReference type="SUPFAM" id="SSF46894">
    <property type="entry name" value="C-terminal effector domain of the bipartite response regulators"/>
    <property type="match status" value="1"/>
</dbReference>
<accession>A0A942TPQ0</accession>
<keyword evidence="6" id="KW-1185">Reference proteome</keyword>
<dbReference type="AlphaFoldDB" id="A0A942TPQ0"/>
<keyword evidence="1" id="KW-0805">Transcription regulation</keyword>
<keyword evidence="3" id="KW-0804">Transcription</keyword>
<dbReference type="Gene3D" id="3.40.50.2300">
    <property type="match status" value="1"/>
</dbReference>
<gene>
    <name evidence="5" type="ORF">KHA93_13310</name>
</gene>
<evidence type="ECO:0000313" key="5">
    <source>
        <dbReference type="EMBL" id="MBS4200611.1"/>
    </source>
</evidence>
<evidence type="ECO:0000256" key="2">
    <source>
        <dbReference type="ARBA" id="ARBA00023125"/>
    </source>
</evidence>